<dbReference type="SUPFAM" id="SSF53850">
    <property type="entry name" value="Periplasmic binding protein-like II"/>
    <property type="match status" value="1"/>
</dbReference>
<keyword evidence="4" id="KW-0804">Transcription</keyword>
<dbReference type="Proteomes" id="UP000245754">
    <property type="component" value="Unassembled WGS sequence"/>
</dbReference>
<dbReference type="OrthoDB" id="5495633at2"/>
<dbReference type="AlphaFoldDB" id="A0A316EYL2"/>
<keyword evidence="3" id="KW-0238">DNA-binding</keyword>
<evidence type="ECO:0000313" key="6">
    <source>
        <dbReference type="EMBL" id="PWK37316.1"/>
    </source>
</evidence>
<feature type="domain" description="HTH lysR-type" evidence="5">
    <location>
        <begin position="6"/>
        <end position="63"/>
    </location>
</feature>
<dbReference type="InterPro" id="IPR050389">
    <property type="entry name" value="LysR-type_TF"/>
</dbReference>
<reference evidence="6 7" key="1">
    <citation type="submission" date="2018-05" db="EMBL/GenBank/DDBJ databases">
        <title>Genomic Encyclopedia of Type Strains, Phase IV (KMG-V): Genome sequencing to study the core and pangenomes of soil and plant-associated prokaryotes.</title>
        <authorList>
            <person name="Whitman W."/>
        </authorList>
    </citation>
    <scope>NUCLEOTIDE SEQUENCE [LARGE SCALE GENOMIC DNA]</scope>
    <source>
        <strain evidence="6 7">SLV-132</strain>
    </source>
</reference>
<evidence type="ECO:0000256" key="3">
    <source>
        <dbReference type="ARBA" id="ARBA00023125"/>
    </source>
</evidence>
<dbReference type="PANTHER" id="PTHR30118">
    <property type="entry name" value="HTH-TYPE TRANSCRIPTIONAL REGULATOR LEUO-RELATED"/>
    <property type="match status" value="1"/>
</dbReference>
<dbReference type="PROSITE" id="PS50931">
    <property type="entry name" value="HTH_LYSR"/>
    <property type="match status" value="1"/>
</dbReference>
<protein>
    <submittedName>
        <fullName evidence="6">LysR family transcriptional regulator</fullName>
    </submittedName>
</protein>
<comment type="similarity">
    <text evidence="1">Belongs to the LysR transcriptional regulatory family.</text>
</comment>
<name>A0A316EYL2_9BURK</name>
<organism evidence="6 7">
    <name type="scientific">Cupriavidus plantarum</name>
    <dbReference type="NCBI Taxonomy" id="942865"/>
    <lineage>
        <taxon>Bacteria</taxon>
        <taxon>Pseudomonadati</taxon>
        <taxon>Pseudomonadota</taxon>
        <taxon>Betaproteobacteria</taxon>
        <taxon>Burkholderiales</taxon>
        <taxon>Burkholderiaceae</taxon>
        <taxon>Cupriavidus</taxon>
    </lineage>
</organism>
<proteinExistence type="inferred from homology"/>
<dbReference type="InterPro" id="IPR000847">
    <property type="entry name" value="LysR_HTH_N"/>
</dbReference>
<evidence type="ECO:0000313" key="7">
    <source>
        <dbReference type="Proteomes" id="UP000245754"/>
    </source>
</evidence>
<evidence type="ECO:0000256" key="1">
    <source>
        <dbReference type="ARBA" id="ARBA00009437"/>
    </source>
</evidence>
<dbReference type="Pfam" id="PF00126">
    <property type="entry name" value="HTH_1"/>
    <property type="match status" value="1"/>
</dbReference>
<dbReference type="InterPro" id="IPR005119">
    <property type="entry name" value="LysR_subst-bd"/>
</dbReference>
<dbReference type="PRINTS" id="PR00039">
    <property type="entry name" value="HTHLYSR"/>
</dbReference>
<dbReference type="GO" id="GO:0003677">
    <property type="term" value="F:DNA binding"/>
    <property type="evidence" value="ECO:0007669"/>
    <property type="project" value="UniProtKB-KW"/>
</dbReference>
<keyword evidence="2" id="KW-0805">Transcription regulation</keyword>
<dbReference type="PANTHER" id="PTHR30118:SF15">
    <property type="entry name" value="TRANSCRIPTIONAL REGULATORY PROTEIN"/>
    <property type="match status" value="1"/>
</dbReference>
<dbReference type="RefSeq" id="WP_109581052.1">
    <property type="nucleotide sequence ID" value="NZ_JBEFLL010000007.1"/>
</dbReference>
<dbReference type="InterPro" id="IPR036388">
    <property type="entry name" value="WH-like_DNA-bd_sf"/>
</dbReference>
<evidence type="ECO:0000259" key="5">
    <source>
        <dbReference type="PROSITE" id="PS50931"/>
    </source>
</evidence>
<dbReference type="Gene3D" id="1.10.10.10">
    <property type="entry name" value="Winged helix-like DNA-binding domain superfamily/Winged helix DNA-binding domain"/>
    <property type="match status" value="1"/>
</dbReference>
<dbReference type="InterPro" id="IPR036390">
    <property type="entry name" value="WH_DNA-bd_sf"/>
</dbReference>
<dbReference type="Pfam" id="PF03466">
    <property type="entry name" value="LysR_substrate"/>
    <property type="match status" value="1"/>
</dbReference>
<dbReference type="Gene3D" id="3.40.190.10">
    <property type="entry name" value="Periplasmic binding protein-like II"/>
    <property type="match status" value="2"/>
</dbReference>
<dbReference type="GO" id="GO:0003700">
    <property type="term" value="F:DNA-binding transcription factor activity"/>
    <property type="evidence" value="ECO:0007669"/>
    <property type="project" value="InterPro"/>
</dbReference>
<accession>A0A316EYL2</accession>
<dbReference type="CDD" id="cd08459">
    <property type="entry name" value="PBP2_DntR_NahR_LinR_like"/>
    <property type="match status" value="1"/>
</dbReference>
<evidence type="ECO:0000256" key="2">
    <source>
        <dbReference type="ARBA" id="ARBA00023015"/>
    </source>
</evidence>
<sequence length="300" mass="33680">MDLKDVDLNLLLVFSELLKQRRASRVAETLGISQPGVSNALNRLRKLLGDELFLRTSRGMEPTPYAQQLAEPISYALSTIHSTLNQQVKFDPMTSKRAFTIAMTDIGEIYILPTLTGLLEKIAPGVTISTVRNATVNLRDEMEAGRVDLAVGWIPDMKTGFMQRRILRHSYVCLFRKGHALDKGTLTREEFCAAKHVVVVSAGSGHGVADETMKRSGVERDIRLVVPHFVAVGHILHETDLVATVPERFAERCAEPFGLSYVPCPVPLPEIAINLFWHTKYQRDPGNRWLRELLFETFSE</sequence>
<comment type="caution">
    <text evidence="6">The sequence shown here is derived from an EMBL/GenBank/DDBJ whole genome shotgun (WGS) entry which is preliminary data.</text>
</comment>
<evidence type="ECO:0000256" key="4">
    <source>
        <dbReference type="ARBA" id="ARBA00023163"/>
    </source>
</evidence>
<keyword evidence="7" id="KW-1185">Reference proteome</keyword>
<dbReference type="SUPFAM" id="SSF46785">
    <property type="entry name" value="Winged helix' DNA-binding domain"/>
    <property type="match status" value="1"/>
</dbReference>
<dbReference type="EMBL" id="QGGT01000001">
    <property type="protein sequence ID" value="PWK37316.1"/>
    <property type="molecule type" value="Genomic_DNA"/>
</dbReference>
<gene>
    <name evidence="6" type="ORF">C7419_1011198</name>
</gene>